<dbReference type="EMBL" id="JAHOPB010000002">
    <property type="protein sequence ID" value="MBU8876715.1"/>
    <property type="molecule type" value="Genomic_DNA"/>
</dbReference>
<evidence type="ECO:0000313" key="7">
    <source>
        <dbReference type="Proteomes" id="UP000727907"/>
    </source>
</evidence>
<comment type="cofactor">
    <cofactor evidence="1">
        <name>FAD</name>
        <dbReference type="ChEBI" id="CHEBI:57692"/>
    </cofactor>
</comment>
<evidence type="ECO:0000259" key="5">
    <source>
        <dbReference type="PROSITE" id="PS00623"/>
    </source>
</evidence>
<dbReference type="GO" id="GO:0008812">
    <property type="term" value="F:choline dehydrogenase activity"/>
    <property type="evidence" value="ECO:0007669"/>
    <property type="project" value="UniProtKB-EC"/>
</dbReference>
<dbReference type="EC" id="1.1.99.1" evidence="6"/>
<dbReference type="Pfam" id="PF05199">
    <property type="entry name" value="GMC_oxred_C"/>
    <property type="match status" value="1"/>
</dbReference>
<dbReference type="Pfam" id="PF00732">
    <property type="entry name" value="GMC_oxred_N"/>
    <property type="match status" value="1"/>
</dbReference>
<dbReference type="PANTHER" id="PTHR11552">
    <property type="entry name" value="GLUCOSE-METHANOL-CHOLINE GMC OXIDOREDUCTASE"/>
    <property type="match status" value="1"/>
</dbReference>
<protein>
    <submittedName>
        <fullName evidence="6">Choline dehydrogenase</fullName>
        <ecNumber evidence="6">1.1.99.1</ecNumber>
    </submittedName>
</protein>
<evidence type="ECO:0000313" key="6">
    <source>
        <dbReference type="EMBL" id="MBU8876715.1"/>
    </source>
</evidence>
<sequence>MQGEASYDFIVTGAGSAGCAVAGRLSEDGRFSVLLLEAGPRDTYPWIHVPLGYHKTFNNPKVNWMFDSEPEAELNNRIMYQPRGKVLGGTSSINGMVYMRGNAADYDEWRQRGCEGWDYQSVLPYFKRAEDQERGADEFHGTGGPLKVQDHRWQPTLARAMHDAAVQAGIPVNPDFNGATQDGVGFYQTTINRARRWSSARAYLGPAKGRRNLTVATSAHATRVLIENGHATGVVYRTPGGLVRARANREVIVSGGVYGSPQLLMLSGLGPAEHLKQHGIEVVRDMPGVGSHLHDHFNTYIAYRCSQPVTMNDLTLSLPRRLMAAAQYAFGRTGPLASMGLFVGALVRSDRRLERPDLQINMFAWAIKDRNKSGIVPQPFSAFGLSPVHLTPSGRGTVRLKSADPLAAPEIRFNFLKNASDFDALLHGMRICREIASQPALKPFIVEEILPGAGVTSDADLKADIRARGVSNLHPVGTCRMGREVDAVVDPQLRVHGIAGLRVADASIMPSIVAGNTNAPAIMIGEKCADMVRAAAAG</sequence>
<comment type="similarity">
    <text evidence="4">Belongs to the GMC oxidoreductase family.</text>
</comment>
<gene>
    <name evidence="6" type="ORF">KQ910_23270</name>
</gene>
<keyword evidence="3 4" id="KW-0274">FAD</keyword>
<proteinExistence type="inferred from homology"/>
<keyword evidence="2 4" id="KW-0285">Flavoprotein</keyword>
<dbReference type="PIRSF" id="PIRSF000137">
    <property type="entry name" value="Alcohol_oxidase"/>
    <property type="match status" value="1"/>
</dbReference>
<organism evidence="6 7">
    <name type="scientific">Reyranella humidisoli</name>
    <dbReference type="NCBI Taxonomy" id="2849149"/>
    <lineage>
        <taxon>Bacteria</taxon>
        <taxon>Pseudomonadati</taxon>
        <taxon>Pseudomonadota</taxon>
        <taxon>Alphaproteobacteria</taxon>
        <taxon>Hyphomicrobiales</taxon>
        <taxon>Reyranellaceae</taxon>
        <taxon>Reyranella</taxon>
    </lineage>
</organism>
<dbReference type="InterPro" id="IPR007867">
    <property type="entry name" value="GMC_OxRtase_C"/>
</dbReference>
<evidence type="ECO:0000256" key="1">
    <source>
        <dbReference type="ARBA" id="ARBA00001974"/>
    </source>
</evidence>
<keyword evidence="6" id="KW-0560">Oxidoreductase</keyword>
<comment type="caution">
    <text evidence="6">The sequence shown here is derived from an EMBL/GenBank/DDBJ whole genome shotgun (WGS) entry which is preliminary data.</text>
</comment>
<evidence type="ECO:0000256" key="2">
    <source>
        <dbReference type="ARBA" id="ARBA00022630"/>
    </source>
</evidence>
<dbReference type="InterPro" id="IPR012132">
    <property type="entry name" value="GMC_OxRdtase"/>
</dbReference>
<keyword evidence="7" id="KW-1185">Reference proteome</keyword>
<dbReference type="Proteomes" id="UP000727907">
    <property type="component" value="Unassembled WGS sequence"/>
</dbReference>
<evidence type="ECO:0000256" key="3">
    <source>
        <dbReference type="ARBA" id="ARBA00022827"/>
    </source>
</evidence>
<dbReference type="InterPro" id="IPR000172">
    <property type="entry name" value="GMC_OxRdtase_N"/>
</dbReference>
<feature type="domain" description="Glucose-methanol-choline oxidoreductase N-terminal" evidence="5">
    <location>
        <begin position="84"/>
        <end position="107"/>
    </location>
</feature>
<evidence type="ECO:0000256" key="4">
    <source>
        <dbReference type="RuleBase" id="RU003968"/>
    </source>
</evidence>
<dbReference type="PROSITE" id="PS00623">
    <property type="entry name" value="GMC_OXRED_1"/>
    <property type="match status" value="1"/>
</dbReference>
<reference evidence="6 7" key="1">
    <citation type="submission" date="2021-06" db="EMBL/GenBank/DDBJ databases">
        <authorList>
            <person name="Lee D.H."/>
        </authorList>
    </citation>
    <scope>NUCLEOTIDE SEQUENCE [LARGE SCALE GENOMIC DNA]</scope>
    <source>
        <strain evidence="6 7">MMS21-HV4-11</strain>
    </source>
</reference>
<accession>A0ABS6IQU7</accession>
<dbReference type="NCBIfam" id="NF002550">
    <property type="entry name" value="PRK02106.1"/>
    <property type="match status" value="1"/>
</dbReference>
<name>A0ABS6IQU7_9HYPH</name>
<dbReference type="RefSeq" id="WP_216965719.1">
    <property type="nucleotide sequence ID" value="NZ_JAHOPB010000002.1"/>
</dbReference>
<dbReference type="PANTHER" id="PTHR11552:SF147">
    <property type="entry name" value="CHOLINE DEHYDROGENASE, MITOCHONDRIAL"/>
    <property type="match status" value="1"/>
</dbReference>